<dbReference type="InterPro" id="IPR013783">
    <property type="entry name" value="Ig-like_fold"/>
</dbReference>
<comment type="subcellular location">
    <subcellularLocation>
        <location evidence="1">Secreted</location>
    </subcellularLocation>
</comment>
<organism evidence="5 6">
    <name type="scientific">Neisseria wadsworthii 9715</name>
    <dbReference type="NCBI Taxonomy" id="1030841"/>
    <lineage>
        <taxon>Bacteria</taxon>
        <taxon>Pseudomonadati</taxon>
        <taxon>Pseudomonadota</taxon>
        <taxon>Betaproteobacteria</taxon>
        <taxon>Neisseriales</taxon>
        <taxon>Neisseriaceae</taxon>
        <taxon>Neisseria</taxon>
    </lineage>
</organism>
<dbReference type="OrthoDB" id="480426at2"/>
<gene>
    <name evidence="5" type="ORF">HMPREF9370_1782</name>
</gene>
<dbReference type="PRINTS" id="PR00313">
    <property type="entry name" value="CABNDNGRPT"/>
</dbReference>
<dbReference type="Gene3D" id="3.40.390.10">
    <property type="entry name" value="Collagenase (Catalytic Domain)"/>
    <property type="match status" value="1"/>
</dbReference>
<dbReference type="GO" id="GO:0005509">
    <property type="term" value="F:calcium ion binding"/>
    <property type="evidence" value="ECO:0007669"/>
    <property type="project" value="InterPro"/>
</dbReference>
<dbReference type="SUPFAM" id="SSF55486">
    <property type="entry name" value="Metalloproteases ('zincins'), catalytic domain"/>
    <property type="match status" value="1"/>
</dbReference>
<dbReference type="HOGENOM" id="CLU_290492_0_0_4"/>
<dbReference type="SUPFAM" id="SSF51120">
    <property type="entry name" value="beta-Roll"/>
    <property type="match status" value="2"/>
</dbReference>
<evidence type="ECO:0000313" key="6">
    <source>
        <dbReference type="Proteomes" id="UP000005336"/>
    </source>
</evidence>
<dbReference type="InterPro" id="IPR018511">
    <property type="entry name" value="Hemolysin-typ_Ca-bd_CS"/>
</dbReference>
<dbReference type="Gene3D" id="2.150.10.10">
    <property type="entry name" value="Serralysin-like metalloprotease, C-terminal"/>
    <property type="match status" value="2"/>
</dbReference>
<dbReference type="PANTHER" id="PTHR38340">
    <property type="entry name" value="S-LAYER PROTEIN"/>
    <property type="match status" value="1"/>
</dbReference>
<evidence type="ECO:0000313" key="5">
    <source>
        <dbReference type="EMBL" id="EGZ45223.1"/>
    </source>
</evidence>
<dbReference type="Gene3D" id="2.60.40.10">
    <property type="entry name" value="Immunoglobulins"/>
    <property type="match status" value="2"/>
</dbReference>
<dbReference type="GO" id="GO:0006508">
    <property type="term" value="P:proteolysis"/>
    <property type="evidence" value="ECO:0007669"/>
    <property type="project" value="InterPro"/>
</dbReference>
<dbReference type="Proteomes" id="UP000005336">
    <property type="component" value="Unassembled WGS sequence"/>
</dbReference>
<dbReference type="InterPro" id="IPR049826">
    <property type="entry name" value="Ig-like_ice"/>
</dbReference>
<keyword evidence="3" id="KW-0964">Secreted</keyword>
<dbReference type="RefSeq" id="WP_009116923.1">
    <property type="nucleotide sequence ID" value="NZ_JH165159.1"/>
</dbReference>
<dbReference type="InterPro" id="IPR001343">
    <property type="entry name" value="Hemolysn_Ca-bd"/>
</dbReference>
<dbReference type="EMBL" id="AGAZ01000061">
    <property type="protein sequence ID" value="EGZ45223.1"/>
    <property type="molecule type" value="Genomic_DNA"/>
</dbReference>
<dbReference type="NCBIfam" id="NF033510">
    <property type="entry name" value="Ca_tandemer"/>
    <property type="match status" value="1"/>
</dbReference>
<dbReference type="NCBIfam" id="NF012196">
    <property type="entry name" value="Ig_like_ice"/>
    <property type="match status" value="1"/>
</dbReference>
<dbReference type="AlphaFoldDB" id="G4CRS2"/>
<dbReference type="GO" id="GO:0008270">
    <property type="term" value="F:zinc ion binding"/>
    <property type="evidence" value="ECO:0007669"/>
    <property type="project" value="InterPro"/>
</dbReference>
<dbReference type="PROSITE" id="PS00330">
    <property type="entry name" value="HEMOLYSIN_CALCIUM"/>
    <property type="match status" value="3"/>
</dbReference>
<dbReference type="Pfam" id="PF00353">
    <property type="entry name" value="HemolysinCabind"/>
    <property type="match status" value="2"/>
</dbReference>
<accession>G4CRS2</accession>
<dbReference type="InterPro" id="IPR011049">
    <property type="entry name" value="Serralysin-like_metalloprot_C"/>
</dbReference>
<reference evidence="5 6" key="1">
    <citation type="submission" date="2011-06" db="EMBL/GenBank/DDBJ databases">
        <authorList>
            <person name="Muzny D."/>
            <person name="Qin X."/>
            <person name="Deng J."/>
            <person name="Jiang H."/>
            <person name="Liu Y."/>
            <person name="Qu J."/>
            <person name="Song X.-Z."/>
            <person name="Zhang L."/>
            <person name="Thornton R."/>
            <person name="Coyle M."/>
            <person name="Francisco L."/>
            <person name="Jackson L."/>
            <person name="Javaid M."/>
            <person name="Korchina V."/>
            <person name="Kovar C."/>
            <person name="Mata R."/>
            <person name="Mathew T."/>
            <person name="Ngo R."/>
            <person name="Nguyen L."/>
            <person name="Nguyen N."/>
            <person name="Okwuonu G."/>
            <person name="Ongeri F."/>
            <person name="Pham C."/>
            <person name="Simmons D."/>
            <person name="Wilczek-Boney K."/>
            <person name="Hale W."/>
            <person name="Jakkamsetti A."/>
            <person name="Pham P."/>
            <person name="Ruth R."/>
            <person name="San Lucas F."/>
            <person name="Warren J."/>
            <person name="Zhang J."/>
            <person name="Zhao Z."/>
            <person name="Zhou C."/>
            <person name="Zhu D."/>
            <person name="Lee S."/>
            <person name="Bess C."/>
            <person name="Blankenburg K."/>
            <person name="Forbes L."/>
            <person name="Fu Q."/>
            <person name="Gubbala S."/>
            <person name="Hirani K."/>
            <person name="Jayaseelan J.C."/>
            <person name="Lara F."/>
            <person name="Munidasa M."/>
            <person name="Palculict T."/>
            <person name="Patil S."/>
            <person name="Pu L.-L."/>
            <person name="Saada N."/>
            <person name="Tang L."/>
            <person name="Weissenberger G."/>
            <person name="Zhu Y."/>
            <person name="Hemphill L."/>
            <person name="Shang Y."/>
            <person name="Youmans B."/>
            <person name="Ayvaz T."/>
            <person name="Ross M."/>
            <person name="Santibanez J."/>
            <person name="Aqrawi P."/>
            <person name="Gross S."/>
            <person name="Joshi V."/>
            <person name="Fowler G."/>
            <person name="Nazareth L."/>
            <person name="Reid J."/>
            <person name="Worley K."/>
            <person name="Petrosino J."/>
            <person name="Highlander S."/>
            <person name="Gibbs R."/>
        </authorList>
    </citation>
    <scope>NUCLEOTIDE SEQUENCE [LARGE SCALE GENOMIC DNA]</scope>
    <source>
        <strain evidence="5 6">9715</strain>
    </source>
</reference>
<dbReference type="GO" id="GO:0008237">
    <property type="term" value="F:metallopeptidase activity"/>
    <property type="evidence" value="ECO:0007669"/>
    <property type="project" value="InterPro"/>
</dbReference>
<evidence type="ECO:0000256" key="2">
    <source>
        <dbReference type="ARBA" id="ARBA00009490"/>
    </source>
</evidence>
<comment type="caution">
    <text evidence="5">The sequence shown here is derived from an EMBL/GenBank/DDBJ whole genome shotgun (WGS) entry which is preliminary data.</text>
</comment>
<dbReference type="GO" id="GO:0005576">
    <property type="term" value="C:extracellular region"/>
    <property type="evidence" value="ECO:0007669"/>
    <property type="project" value="UniProtKB-SubCell"/>
</dbReference>
<feature type="domain" description="Peptidase metallopeptidase" evidence="4">
    <location>
        <begin position="503"/>
        <end position="669"/>
    </location>
</feature>
<dbReference type="PANTHER" id="PTHR38340:SF1">
    <property type="entry name" value="S-LAYER PROTEIN"/>
    <property type="match status" value="1"/>
</dbReference>
<dbReference type="InterPro" id="IPR050557">
    <property type="entry name" value="RTX_toxin/Mannuronan_C5-epim"/>
</dbReference>
<dbReference type="PATRIC" id="fig|1030841.3.peg.1772"/>
<sequence>MNNYQLKITREDNSSEIIYADAALPAQVEAHSGEVFAVYDAEGNLVDVIAKQEGEDLLLLPQNSGQPVAEIKGYYRYYADFVNGETTVAPLQGKPMLAEEAGIGTKAAIGAGVLLGIGAIAAAAGSSGGGGSSSNENRDRKITLKLDKITGDGVLNVTEAQAPVTISGSAQGAVAGDEVQINVNGKTYQASVASNGTFSVKVNAADLVGSSKHAVTASANGAESVSQSYKLQNEVAAQIRLNPVVGRSDVVGESRADDIVTLGGKISSENAALQKYIQNGWISALEIGIGSQIYRASVNSADGSFSFKANLNDLAKAEGERVWVKYAESAFSFVTERGNGEYELHHGFPQDADLSSVSVAFSHDLLLKDKNGNYSVDAAAGNALVTEISGAVSGAGKIGDKVIVTVNGTEYSTSVGKGKTFSVKVKNSDLYADTDQTVSAVLNTKNAEGEVISVSDRDTYAVKETPDGGDIGESGNKNLPYFIRALGDGSFQDKGLSFGYLDNTSNWRGPGSALIVHYAFDPESKIDRRTGEKLNGGMPFSENQKNDIRALFESYTKYAGITLIETDDVESADMVLYLDDMTSSEKNLGDNHDTAGYAYPGGDVHLSTQLFSEDDAFSHYNGALTLLHEVMHSFGFEHPFNEDSGDNPDSKSNLNKSEDLAAEEDEFSYTLMSYTPGDSVGTLDLRVFDLAALHYNFGVNHGQKSGNDIYTFSSFNRTSDGGVYIWDGKGTDTFDASDAWAGVTASLVPGSWNYIGEKSRYFIHQGYELINVPQAFGIGNSKVWSEAAGDYVKETVKSIYTVGQAFIGYGTQIENLIGSRYSDKLTGNDADNLIEGGAGNDTINGGAGNDILDGGAGNDTLAGGAGNDIYHVDSVYDRIVEAENEGDDSVVSTNNFELSEHLENLTLLGETAIRGTGNDGDNRIVGNSADNVINGKAGNDVIIGGKGSDTLTGGAGADTFVFNTQLDGSIDTITDFQSGTDKIGLSSLVFGMDTITDTMLAFGADKATAGTRLVYDKGTLYYDADGSGSGGAVAFAKLALDSEQSAQNIFVVV</sequence>
<protein>
    <recommendedName>
        <fullName evidence="4">Peptidase metallopeptidase domain-containing protein</fullName>
    </recommendedName>
</protein>
<dbReference type="InterPro" id="IPR024079">
    <property type="entry name" value="MetalloPept_cat_dom_sf"/>
</dbReference>
<proteinExistence type="inferred from homology"/>
<evidence type="ECO:0000256" key="1">
    <source>
        <dbReference type="ARBA" id="ARBA00004613"/>
    </source>
</evidence>
<name>G4CRS2_9NEIS</name>
<comment type="similarity">
    <text evidence="2">Belongs to the peptidase M10B family.</text>
</comment>
<evidence type="ECO:0000256" key="3">
    <source>
        <dbReference type="ARBA" id="ARBA00022525"/>
    </source>
</evidence>
<keyword evidence="6" id="KW-1185">Reference proteome</keyword>
<dbReference type="SMART" id="SM00235">
    <property type="entry name" value="ZnMc"/>
    <property type="match status" value="1"/>
</dbReference>
<evidence type="ECO:0000259" key="4">
    <source>
        <dbReference type="SMART" id="SM00235"/>
    </source>
</evidence>
<dbReference type="InterPro" id="IPR006026">
    <property type="entry name" value="Peptidase_Metallo"/>
</dbReference>
<dbReference type="STRING" id="1030841.HMPREF9370_1782"/>